<feature type="chain" id="PRO_5043724784" description="Thioredoxin" evidence="8">
    <location>
        <begin position="21"/>
        <end position="173"/>
    </location>
</feature>
<feature type="domain" description="Thioredoxin" evidence="9">
    <location>
        <begin position="32"/>
        <end position="172"/>
    </location>
</feature>
<keyword evidence="2" id="KW-0813">Transport</keyword>
<dbReference type="EMBL" id="CP072370">
    <property type="protein sequence ID" value="QUB86438.1"/>
    <property type="molecule type" value="Genomic_DNA"/>
</dbReference>
<evidence type="ECO:0000313" key="11">
    <source>
        <dbReference type="EMBL" id="QUB86438.1"/>
    </source>
</evidence>
<dbReference type="Proteomes" id="UP000682005">
    <property type="component" value="Chromosome 1"/>
</dbReference>
<dbReference type="EMBL" id="CP012074">
    <property type="protein sequence ID" value="AKU68813.1"/>
    <property type="molecule type" value="Genomic_DNA"/>
</dbReference>
<evidence type="ECO:0000256" key="2">
    <source>
        <dbReference type="ARBA" id="ARBA00022448"/>
    </source>
</evidence>
<gene>
    <name evidence="11" type="primary">trxA</name>
    <name evidence="10" type="ORF">ADJ77_02995</name>
    <name evidence="11" type="ORF">J5A51_10120</name>
</gene>
<accession>A0A0K1NIU6</accession>
<dbReference type="PROSITE" id="PS51257">
    <property type="entry name" value="PROKAR_LIPOPROTEIN"/>
    <property type="match status" value="1"/>
</dbReference>
<evidence type="ECO:0000313" key="12">
    <source>
        <dbReference type="Proteomes" id="UP000060345"/>
    </source>
</evidence>
<evidence type="ECO:0000256" key="6">
    <source>
        <dbReference type="NCBIfam" id="TIGR01068"/>
    </source>
</evidence>
<dbReference type="KEGG" id="pfus:ADJ77_02995"/>
<keyword evidence="5" id="KW-0676">Redox-active center</keyword>
<dbReference type="STRING" id="1236517.ADJ77_02995"/>
<keyword evidence="13" id="KW-1185">Reference proteome</keyword>
<evidence type="ECO:0000256" key="7">
    <source>
        <dbReference type="SAM" id="MobiDB-lite"/>
    </source>
</evidence>
<dbReference type="Proteomes" id="UP000060345">
    <property type="component" value="Chromosome 1"/>
</dbReference>
<dbReference type="GO" id="GO:0045454">
    <property type="term" value="P:cell redox homeostasis"/>
    <property type="evidence" value="ECO:0007669"/>
    <property type="project" value="TreeGrafter"/>
</dbReference>
<feature type="region of interest" description="Disordered" evidence="7">
    <location>
        <begin position="30"/>
        <end position="53"/>
    </location>
</feature>
<dbReference type="InterPro" id="IPR005746">
    <property type="entry name" value="Thioredoxin"/>
</dbReference>
<dbReference type="FunFam" id="3.40.30.10:FF:000229">
    <property type="entry name" value="Thioredoxin (TRX)"/>
    <property type="match status" value="1"/>
</dbReference>
<keyword evidence="4" id="KW-1015">Disulfide bond</keyword>
<reference evidence="10 12" key="1">
    <citation type="submission" date="2015-07" db="EMBL/GenBank/DDBJ databases">
        <authorList>
            <person name="Noorani M."/>
        </authorList>
    </citation>
    <scope>NUCLEOTIDE SEQUENCE [LARGE SCALE GENOMIC DNA]</scope>
    <source>
        <strain evidence="10 12">W1435</strain>
    </source>
</reference>
<dbReference type="InterPro" id="IPR013766">
    <property type="entry name" value="Thioredoxin_domain"/>
</dbReference>
<evidence type="ECO:0000256" key="1">
    <source>
        <dbReference type="ARBA" id="ARBA00008987"/>
    </source>
</evidence>
<proteinExistence type="inferred from homology"/>
<keyword evidence="3" id="KW-0249">Electron transport</keyword>
<name>A0A0K1NIU6_9BACT</name>
<dbReference type="PANTHER" id="PTHR45663">
    <property type="entry name" value="GEO12009P1"/>
    <property type="match status" value="1"/>
</dbReference>
<dbReference type="SUPFAM" id="SSF52833">
    <property type="entry name" value="Thioredoxin-like"/>
    <property type="match status" value="1"/>
</dbReference>
<dbReference type="PRINTS" id="PR00421">
    <property type="entry name" value="THIOREDOXIN"/>
</dbReference>
<dbReference type="OrthoDB" id="9790390at2"/>
<dbReference type="InterPro" id="IPR036249">
    <property type="entry name" value="Thioredoxin-like_sf"/>
</dbReference>
<dbReference type="AlphaFoldDB" id="A0A0K1NIU6"/>
<evidence type="ECO:0000256" key="8">
    <source>
        <dbReference type="SAM" id="SignalP"/>
    </source>
</evidence>
<sequence>MKRTATFVVAIMALTLTACKADSKAGKEAAQQRGSATATEQTEVNNQNDGKEKNMNVKEMNAEMFKQKVMDYEKNPKTWEFKGDKPAIIDFYATWCGPCKATAPVLEEVASEYAGKIDVYKVDVDKQRELAALFGIRSIPSILFIPKNGEPTMQSGAMNKPQFEEAIKSVLLK</sequence>
<dbReference type="CDD" id="cd02947">
    <property type="entry name" value="TRX_family"/>
    <property type="match status" value="1"/>
</dbReference>
<dbReference type="InterPro" id="IPR017937">
    <property type="entry name" value="Thioredoxin_CS"/>
</dbReference>
<evidence type="ECO:0000256" key="3">
    <source>
        <dbReference type="ARBA" id="ARBA00022982"/>
    </source>
</evidence>
<dbReference type="NCBIfam" id="TIGR01068">
    <property type="entry name" value="thioredoxin"/>
    <property type="match status" value="1"/>
</dbReference>
<dbReference type="Gene3D" id="3.40.30.10">
    <property type="entry name" value="Glutaredoxin"/>
    <property type="match status" value="1"/>
</dbReference>
<dbReference type="GO" id="GO:0005829">
    <property type="term" value="C:cytosol"/>
    <property type="evidence" value="ECO:0007669"/>
    <property type="project" value="TreeGrafter"/>
</dbReference>
<evidence type="ECO:0000256" key="5">
    <source>
        <dbReference type="ARBA" id="ARBA00023284"/>
    </source>
</evidence>
<feature type="signal peptide" evidence="8">
    <location>
        <begin position="1"/>
        <end position="20"/>
    </location>
</feature>
<evidence type="ECO:0000313" key="13">
    <source>
        <dbReference type="Proteomes" id="UP000682005"/>
    </source>
</evidence>
<evidence type="ECO:0000256" key="4">
    <source>
        <dbReference type="ARBA" id="ARBA00023157"/>
    </source>
</evidence>
<organism evidence="10 12">
    <name type="scientific">Prevotella fusca JCM 17724</name>
    <dbReference type="NCBI Taxonomy" id="1236517"/>
    <lineage>
        <taxon>Bacteria</taxon>
        <taxon>Pseudomonadati</taxon>
        <taxon>Bacteroidota</taxon>
        <taxon>Bacteroidia</taxon>
        <taxon>Bacteroidales</taxon>
        <taxon>Prevotellaceae</taxon>
        <taxon>Prevotella</taxon>
    </lineage>
</organism>
<keyword evidence="8" id="KW-0732">Signal</keyword>
<dbReference type="PROSITE" id="PS00194">
    <property type="entry name" value="THIOREDOXIN_1"/>
    <property type="match status" value="1"/>
</dbReference>
<reference evidence="11 13" key="2">
    <citation type="submission" date="2021-03" db="EMBL/GenBank/DDBJ databases">
        <title>Human Oral Microbial Genomes.</title>
        <authorList>
            <person name="Johnston C.D."/>
            <person name="Chen T."/>
            <person name="Dewhirst F.E."/>
        </authorList>
    </citation>
    <scope>NUCLEOTIDE SEQUENCE [LARGE SCALE GENOMIC DNA]</scope>
    <source>
        <strain evidence="11 13">W1435</strain>
    </source>
</reference>
<feature type="compositionally biased region" description="Polar residues" evidence="7">
    <location>
        <begin position="32"/>
        <end position="48"/>
    </location>
</feature>
<evidence type="ECO:0000313" key="10">
    <source>
        <dbReference type="EMBL" id="AKU68813.1"/>
    </source>
</evidence>
<dbReference type="PANTHER" id="PTHR45663:SF11">
    <property type="entry name" value="GEO12009P1"/>
    <property type="match status" value="1"/>
</dbReference>
<evidence type="ECO:0000259" key="9">
    <source>
        <dbReference type="PROSITE" id="PS51352"/>
    </source>
</evidence>
<dbReference type="RefSeq" id="WP_025078892.1">
    <property type="nucleotide sequence ID" value="NZ_BAKO01000030.1"/>
</dbReference>
<dbReference type="eggNOG" id="COG3118">
    <property type="taxonomic scope" value="Bacteria"/>
</dbReference>
<dbReference type="GO" id="GO:0015035">
    <property type="term" value="F:protein-disulfide reductase activity"/>
    <property type="evidence" value="ECO:0007669"/>
    <property type="project" value="UniProtKB-UniRule"/>
</dbReference>
<dbReference type="Pfam" id="PF00085">
    <property type="entry name" value="Thioredoxin"/>
    <property type="match status" value="1"/>
</dbReference>
<comment type="similarity">
    <text evidence="1">Belongs to the thioredoxin family.</text>
</comment>
<dbReference type="PROSITE" id="PS51352">
    <property type="entry name" value="THIOREDOXIN_2"/>
    <property type="match status" value="1"/>
</dbReference>
<protein>
    <recommendedName>
        <fullName evidence="6">Thioredoxin</fullName>
    </recommendedName>
</protein>